<dbReference type="Proteomes" id="UP000190541">
    <property type="component" value="Unassembled WGS sequence"/>
</dbReference>
<dbReference type="STRING" id="623280.SAMN05660226_01907"/>
<dbReference type="CDD" id="cd00761">
    <property type="entry name" value="Glyco_tranf_GTA_type"/>
    <property type="match status" value="1"/>
</dbReference>
<keyword evidence="3" id="KW-1185">Reference proteome</keyword>
<evidence type="ECO:0000313" key="2">
    <source>
        <dbReference type="EMBL" id="SKB55092.1"/>
    </source>
</evidence>
<dbReference type="OrthoDB" id="9770457at2"/>
<dbReference type="SUPFAM" id="SSF53448">
    <property type="entry name" value="Nucleotide-diphospho-sugar transferases"/>
    <property type="match status" value="1"/>
</dbReference>
<keyword evidence="2" id="KW-0808">Transferase</keyword>
<sequence>MQLTTKPLVSVIVATYNRAYILHKALESIFAQTYPNIQVIVVDDGSTDNTAQLVGRFDAAEYIYIEHAGQSVARNLGLARAKGEFIASLDSDDVWCPDFLEQCMDRLVGDQLDFVFANWLQVGRDGTWFDFLAGDPYVKPFILKNSEGNWRYLSNTDLRSLFLVSCPSPTSSAVIRKSSIVAGWDRRIRIGEDWSLYLDMIFTKPCKAAFTLEKLWQKHVHHANIYDGRKRSEVLEILVDDEARIIDRYQQYLADDELMLMRRRYVATLMELSKHRLIRDRNVRSSWQLFYKSIGISSWFTLDQIPKLLLTAIRNRRSRMAAGGESFVKIQS</sequence>
<dbReference type="Gene3D" id="3.90.550.10">
    <property type="entry name" value="Spore Coat Polysaccharide Biosynthesis Protein SpsA, Chain A"/>
    <property type="match status" value="1"/>
</dbReference>
<dbReference type="InterPro" id="IPR050834">
    <property type="entry name" value="Glycosyltransf_2"/>
</dbReference>
<organism evidence="2 3">
    <name type="scientific">Parapedobacter luteus</name>
    <dbReference type="NCBI Taxonomy" id="623280"/>
    <lineage>
        <taxon>Bacteria</taxon>
        <taxon>Pseudomonadati</taxon>
        <taxon>Bacteroidota</taxon>
        <taxon>Sphingobacteriia</taxon>
        <taxon>Sphingobacteriales</taxon>
        <taxon>Sphingobacteriaceae</taxon>
        <taxon>Parapedobacter</taxon>
    </lineage>
</organism>
<dbReference type="GO" id="GO:0016740">
    <property type="term" value="F:transferase activity"/>
    <property type="evidence" value="ECO:0007669"/>
    <property type="project" value="UniProtKB-KW"/>
</dbReference>
<proteinExistence type="predicted"/>
<dbReference type="EMBL" id="FUYS01000004">
    <property type="protein sequence ID" value="SKB55092.1"/>
    <property type="molecule type" value="Genomic_DNA"/>
</dbReference>
<feature type="domain" description="Glycosyltransferase 2-like" evidence="1">
    <location>
        <begin position="10"/>
        <end position="129"/>
    </location>
</feature>
<evidence type="ECO:0000259" key="1">
    <source>
        <dbReference type="Pfam" id="PF00535"/>
    </source>
</evidence>
<dbReference type="Pfam" id="PF00535">
    <property type="entry name" value="Glycos_transf_2"/>
    <property type="match status" value="1"/>
</dbReference>
<dbReference type="InterPro" id="IPR029044">
    <property type="entry name" value="Nucleotide-diphossugar_trans"/>
</dbReference>
<dbReference type="PANTHER" id="PTHR43685:SF11">
    <property type="entry name" value="GLYCOSYLTRANSFERASE TAGX-RELATED"/>
    <property type="match status" value="1"/>
</dbReference>
<dbReference type="RefSeq" id="WP_079716619.1">
    <property type="nucleotide sequence ID" value="NZ_FUYS01000004.1"/>
</dbReference>
<dbReference type="PANTHER" id="PTHR43685">
    <property type="entry name" value="GLYCOSYLTRANSFERASE"/>
    <property type="match status" value="1"/>
</dbReference>
<protein>
    <submittedName>
        <fullName evidence="2">Glycosyltransferase involved in cell wall bisynthesis</fullName>
    </submittedName>
</protein>
<gene>
    <name evidence="2" type="ORF">SAMN05660226_01907</name>
</gene>
<evidence type="ECO:0000313" key="3">
    <source>
        <dbReference type="Proteomes" id="UP000190541"/>
    </source>
</evidence>
<dbReference type="AlphaFoldDB" id="A0A1T5C680"/>
<dbReference type="InterPro" id="IPR001173">
    <property type="entry name" value="Glyco_trans_2-like"/>
</dbReference>
<reference evidence="2 3" key="1">
    <citation type="submission" date="2017-02" db="EMBL/GenBank/DDBJ databases">
        <authorList>
            <person name="Peterson S.W."/>
        </authorList>
    </citation>
    <scope>NUCLEOTIDE SEQUENCE [LARGE SCALE GENOMIC DNA]</scope>
    <source>
        <strain evidence="2 3">DSM 22899</strain>
    </source>
</reference>
<name>A0A1T5C680_9SPHI</name>
<accession>A0A1T5C680</accession>